<organism evidence="2 3">
    <name type="scientific">Roseivirga pacifica</name>
    <dbReference type="NCBI Taxonomy" id="1267423"/>
    <lineage>
        <taxon>Bacteria</taxon>
        <taxon>Pseudomonadati</taxon>
        <taxon>Bacteroidota</taxon>
        <taxon>Cytophagia</taxon>
        <taxon>Cytophagales</taxon>
        <taxon>Roseivirgaceae</taxon>
        <taxon>Roseivirga</taxon>
    </lineage>
</organism>
<evidence type="ECO:0000313" key="2">
    <source>
        <dbReference type="EMBL" id="SEW38503.1"/>
    </source>
</evidence>
<gene>
    <name evidence="2" type="ORF">SAMN05216290_3428</name>
</gene>
<sequence>MLAMKRTVFLILLFVSVSLSAQTERGRYTFVFLNTDPDRAELPKNQVDSLQAGHIANINRLVKEQKMIAAGPYYTGGGIFIFDTNLEETQVVLDSDPAIAAGRFKLEVYPFDMQDGKICTLWHKNEADIAMTTYHFVRYETDFDHDGAPAAKTNRFTQTLIDNVKYKEKGVNVLGVLNFTENRGQVVIYASDKEEGNENLFSTHELVGKGVMKMTHKKLYFPEGIFCEN</sequence>
<name>A0A1I0RCE0_9BACT</name>
<dbReference type="SUPFAM" id="SSF54909">
    <property type="entry name" value="Dimeric alpha+beta barrel"/>
    <property type="match status" value="1"/>
</dbReference>
<evidence type="ECO:0000313" key="3">
    <source>
        <dbReference type="Proteomes" id="UP000199437"/>
    </source>
</evidence>
<keyword evidence="3" id="KW-1185">Reference proteome</keyword>
<keyword evidence="1" id="KW-0732">Signal</keyword>
<proteinExistence type="predicted"/>
<dbReference type="InterPro" id="IPR011008">
    <property type="entry name" value="Dimeric_a/b-barrel"/>
</dbReference>
<reference evidence="3" key="1">
    <citation type="submission" date="2016-10" db="EMBL/GenBank/DDBJ databases">
        <authorList>
            <person name="Varghese N."/>
            <person name="Submissions S."/>
        </authorList>
    </citation>
    <scope>NUCLEOTIDE SEQUENCE [LARGE SCALE GENOMIC DNA]</scope>
    <source>
        <strain evidence="3">CGMCC 1.12402</strain>
    </source>
</reference>
<feature type="signal peptide" evidence="1">
    <location>
        <begin position="1"/>
        <end position="21"/>
    </location>
</feature>
<protein>
    <submittedName>
        <fullName evidence="2">Uncharacterized conserved protein YciI, contains a putative active-site phosphohistidine</fullName>
    </submittedName>
</protein>
<feature type="chain" id="PRO_5011548989" evidence="1">
    <location>
        <begin position="22"/>
        <end position="229"/>
    </location>
</feature>
<dbReference type="STRING" id="1267423.SAMN05216290_3428"/>
<dbReference type="EMBL" id="FOIR01000003">
    <property type="protein sequence ID" value="SEW38503.1"/>
    <property type="molecule type" value="Genomic_DNA"/>
</dbReference>
<dbReference type="Proteomes" id="UP000199437">
    <property type="component" value="Unassembled WGS sequence"/>
</dbReference>
<accession>A0A1I0RCE0</accession>
<evidence type="ECO:0000256" key="1">
    <source>
        <dbReference type="SAM" id="SignalP"/>
    </source>
</evidence>
<dbReference type="AlphaFoldDB" id="A0A1I0RCE0"/>